<dbReference type="EMBL" id="JAQQWI010000018">
    <property type="protein sequence ID" value="KAK8000853.1"/>
    <property type="molecule type" value="Genomic_DNA"/>
</dbReference>
<gene>
    <name evidence="1" type="ORF">PG991_013075</name>
</gene>
<protein>
    <submittedName>
        <fullName evidence="1">Uncharacterized protein</fullName>
    </submittedName>
</protein>
<reference evidence="1 2" key="1">
    <citation type="submission" date="2023-01" db="EMBL/GenBank/DDBJ databases">
        <title>Analysis of 21 Apiospora genomes using comparative genomics revels a genus with tremendous synthesis potential of carbohydrate active enzymes and secondary metabolites.</title>
        <authorList>
            <person name="Sorensen T."/>
        </authorList>
    </citation>
    <scope>NUCLEOTIDE SEQUENCE [LARGE SCALE GENOMIC DNA]</scope>
    <source>
        <strain evidence="1 2">CBS 20057</strain>
    </source>
</reference>
<evidence type="ECO:0000313" key="1">
    <source>
        <dbReference type="EMBL" id="KAK8000853.1"/>
    </source>
</evidence>
<evidence type="ECO:0000313" key="2">
    <source>
        <dbReference type="Proteomes" id="UP001396898"/>
    </source>
</evidence>
<accession>A0ABR1R563</accession>
<sequence length="318" mass="34140">MTTLGSTTSLLQNTAKDILHTVLWIHCGIHCTGILISLQQLRDGVEKLRRVGDLDRVLPAPGHLVARADLAAEQHVRVAGVPVPAAPAGRDLEVVRHAFEAGVTGQLLGLLDQRRRPVLHAPERDALLLLLGRETGAVQAVDLLRHDEQLGREGDVVPDGGEAVRPQIRLHLGDILRPLLLPRLLRYFEGAARPVQPELRRDGVVVREEVRGALEGQAARQRALVVAGEVREELHALLGDALLVDVEVAVVGGVFLFGRHGGFGEGDVLFQGVAVAGGDVAAVVLDGFEDLVPVADGVVYHLRLARCCHCVANSNLWG</sequence>
<dbReference type="Proteomes" id="UP001396898">
    <property type="component" value="Unassembled WGS sequence"/>
</dbReference>
<name>A0ABR1R563_9PEZI</name>
<organism evidence="1 2">
    <name type="scientific">Apiospora marii</name>
    <dbReference type="NCBI Taxonomy" id="335849"/>
    <lineage>
        <taxon>Eukaryota</taxon>
        <taxon>Fungi</taxon>
        <taxon>Dikarya</taxon>
        <taxon>Ascomycota</taxon>
        <taxon>Pezizomycotina</taxon>
        <taxon>Sordariomycetes</taxon>
        <taxon>Xylariomycetidae</taxon>
        <taxon>Amphisphaeriales</taxon>
        <taxon>Apiosporaceae</taxon>
        <taxon>Apiospora</taxon>
    </lineage>
</organism>
<proteinExistence type="predicted"/>
<keyword evidence="2" id="KW-1185">Reference proteome</keyword>
<comment type="caution">
    <text evidence="1">The sequence shown here is derived from an EMBL/GenBank/DDBJ whole genome shotgun (WGS) entry which is preliminary data.</text>
</comment>